<dbReference type="InterPro" id="IPR022441">
    <property type="entry name" value="Para_beta_helix_rpt-2"/>
</dbReference>
<dbReference type="Pfam" id="PF04564">
    <property type="entry name" value="U-box"/>
    <property type="match status" value="1"/>
</dbReference>
<feature type="region of interest" description="Disordered" evidence="4">
    <location>
        <begin position="646"/>
        <end position="675"/>
    </location>
</feature>
<dbReference type="Pfam" id="PF13229">
    <property type="entry name" value="Beta_helix"/>
    <property type="match status" value="2"/>
</dbReference>
<comment type="pathway">
    <text evidence="1">Protein modification; protein ubiquitination.</text>
</comment>
<gene>
    <name evidence="6" type="ORF">PGLA1383_LOCUS35925</name>
</gene>
<evidence type="ECO:0000313" key="7">
    <source>
        <dbReference type="Proteomes" id="UP000654075"/>
    </source>
</evidence>
<dbReference type="InterPro" id="IPR013083">
    <property type="entry name" value="Znf_RING/FYVE/PHD"/>
</dbReference>
<dbReference type="InterPro" id="IPR039448">
    <property type="entry name" value="Beta_helix"/>
</dbReference>
<dbReference type="Gene3D" id="2.160.20.10">
    <property type="entry name" value="Single-stranded right-handed beta-helix, Pectin lyase-like"/>
    <property type="match status" value="3"/>
</dbReference>
<feature type="region of interest" description="Disordered" evidence="4">
    <location>
        <begin position="87"/>
        <end position="109"/>
    </location>
</feature>
<evidence type="ECO:0000259" key="5">
    <source>
        <dbReference type="PROSITE" id="PS51698"/>
    </source>
</evidence>
<feature type="compositionally biased region" description="Polar residues" evidence="4">
    <location>
        <begin position="553"/>
        <end position="564"/>
    </location>
</feature>
<sequence length="1117" mass="117445">MAAEGPSADRLARVRCLAPLLGRVVTRLASLGPALQLVREALSTTRLGAAFSASGSWSDRGENRAPADEGLDPFLDEVLGEVCEGFSPSPRLQSNSSRRDIRLSEPDFPGGLPQESEAAAWELLTAVEAAARFSAELAELCSAEGQWLAALALAPRVAQKLGGDFASLSNSVDVLLQTLSLDDLAESGGIGLRDGPGAAGSDGAQEVAAQPGASFGLEGSQAATPGDAAKAAAKAVAMAEPGLASALRVLLLSPAADLKADLEKNAFSAGLLGGAELEVAEELRERMLSAAGSSQKSNGQGTVERLLQRLAKIGGGARRSPVALARELEAAEQYCRALAGAAPVASNAEPRPPAGGRDALVSEAQAGGGSTLHRWIRLQVCEPLSLGPVLAGPASGTGGSPVSGTASYARGQSGRSVATPMQLADVPHEFLCPIAQDVMRDAVSTCDGYTYERRNIESWLAENNTSPITGLPLANKGLIPNHNLRKLIFDSGVLSRLGSDSEPNAEAADFRSDLCCEVVVPRDAATLSEAIELGAGRAAAWLAAAGSVSEVTSDSIGAGTSQASRQRRAGNRSGSGSPRTVPSSGRPLAFGVRLLPGEHFLGQMLQLDQEVEIIGGGRSATMLRLAPGVAIELRGDVRIARLSICRDAPPEPAGPGGSTSSFRRRSSSSKSPPLLEVTKGSSHIELCDLCNSCGSAVRVSGAHTSPVMSGNTIHGCRDTGVVFRDGADGSLVGCRLFSNLSVAIEVHSRADPLIEDNDVFDGRQGGVFVYNRGKGHLRRNKIFRNALEGVEIKQGGRPLVEDNDIYDNMECGIFIHEGGEGRVIGNRIHSNSYAGIEIKDASSPEVRGNDVYSGRTSGVYIHGEGQGVIEDNQVHNNALHGVYVRGRGHPHLVKNRIFSNDECGVFVTESSNPCIESNEVYGNGLAGIEVKEESNPTIKLNRIHDGNTGGIFILARGRGRIYENKLYKNKLEGIEIKDGGDPHITDNDIYENLECGVFAHDGALGRIEDNRVYSNAFAGIEIKDTSCPVVKGNHVYRGQTSGIYVHSGGRGKVMDNEVFENGLHGIMILSAGNPWMSRNRVHDNLECGVVAHQNYVVDTVNNEIFGNGAKNIQTVKV</sequence>
<comment type="caution">
    <text evidence="6">The sequence shown here is derived from an EMBL/GenBank/DDBJ whole genome shotgun (WGS) entry which is preliminary data.</text>
</comment>
<feature type="region of interest" description="Disordered" evidence="4">
    <location>
        <begin position="392"/>
        <end position="413"/>
    </location>
</feature>
<evidence type="ECO:0000313" key="6">
    <source>
        <dbReference type="EMBL" id="CAE8618294.1"/>
    </source>
</evidence>
<dbReference type="AlphaFoldDB" id="A0A813G6H2"/>
<dbReference type="SMART" id="SM00504">
    <property type="entry name" value="Ubox"/>
    <property type="match status" value="1"/>
</dbReference>
<evidence type="ECO:0000256" key="3">
    <source>
        <dbReference type="ARBA" id="ARBA00022786"/>
    </source>
</evidence>
<dbReference type="NCBIfam" id="TIGR03804">
    <property type="entry name" value="para_beta_helix"/>
    <property type="match status" value="4"/>
</dbReference>
<keyword evidence="7" id="KW-1185">Reference proteome</keyword>
<dbReference type="Gene3D" id="3.30.40.10">
    <property type="entry name" value="Zinc/RING finger domain, C3HC4 (zinc finger)"/>
    <property type="match status" value="1"/>
</dbReference>
<reference evidence="6" key="1">
    <citation type="submission" date="2021-02" db="EMBL/GenBank/DDBJ databases">
        <authorList>
            <person name="Dougan E. K."/>
            <person name="Rhodes N."/>
            <person name="Thang M."/>
            <person name="Chan C."/>
        </authorList>
    </citation>
    <scope>NUCLEOTIDE SEQUENCE</scope>
</reference>
<dbReference type="Proteomes" id="UP000654075">
    <property type="component" value="Unassembled WGS sequence"/>
</dbReference>
<dbReference type="PANTHER" id="PTHR22990:SF15">
    <property type="entry name" value="F-BOX ONLY PROTEIN 10"/>
    <property type="match status" value="1"/>
</dbReference>
<dbReference type="InterPro" id="IPR006626">
    <property type="entry name" value="PbH1"/>
</dbReference>
<dbReference type="SMART" id="SM00722">
    <property type="entry name" value="CASH"/>
    <property type="match status" value="2"/>
</dbReference>
<proteinExistence type="predicted"/>
<dbReference type="InterPro" id="IPR011050">
    <property type="entry name" value="Pectin_lyase_fold/virulence"/>
</dbReference>
<dbReference type="InterPro" id="IPR012334">
    <property type="entry name" value="Pectin_lyas_fold"/>
</dbReference>
<dbReference type="SUPFAM" id="SSF51126">
    <property type="entry name" value="Pectin lyase-like"/>
    <property type="match status" value="3"/>
</dbReference>
<feature type="compositionally biased region" description="Polar residues" evidence="4">
    <location>
        <begin position="572"/>
        <end position="583"/>
    </location>
</feature>
<dbReference type="EMBL" id="CAJNNV010026476">
    <property type="protein sequence ID" value="CAE8618294.1"/>
    <property type="molecule type" value="Genomic_DNA"/>
</dbReference>
<evidence type="ECO:0000256" key="1">
    <source>
        <dbReference type="ARBA" id="ARBA00004906"/>
    </source>
</evidence>
<dbReference type="GO" id="GO:0016567">
    <property type="term" value="P:protein ubiquitination"/>
    <property type="evidence" value="ECO:0007669"/>
    <property type="project" value="InterPro"/>
</dbReference>
<feature type="domain" description="U-box" evidence="5">
    <location>
        <begin position="425"/>
        <end position="498"/>
    </location>
</feature>
<dbReference type="InterPro" id="IPR003613">
    <property type="entry name" value="Ubox_domain"/>
</dbReference>
<dbReference type="SUPFAM" id="SSF57850">
    <property type="entry name" value="RING/U-box"/>
    <property type="match status" value="1"/>
</dbReference>
<dbReference type="PROSITE" id="PS51698">
    <property type="entry name" value="U_BOX"/>
    <property type="match status" value="1"/>
</dbReference>
<keyword evidence="2" id="KW-0677">Repeat</keyword>
<dbReference type="GO" id="GO:0006511">
    <property type="term" value="P:ubiquitin-dependent protein catabolic process"/>
    <property type="evidence" value="ECO:0007669"/>
    <property type="project" value="TreeGrafter"/>
</dbReference>
<dbReference type="InterPro" id="IPR051550">
    <property type="entry name" value="SCF-Subunits/Alg-Epimerases"/>
</dbReference>
<protein>
    <recommendedName>
        <fullName evidence="5">U-box domain-containing protein</fullName>
    </recommendedName>
</protein>
<evidence type="ECO:0000256" key="2">
    <source>
        <dbReference type="ARBA" id="ARBA00022737"/>
    </source>
</evidence>
<dbReference type="PANTHER" id="PTHR22990">
    <property type="entry name" value="F-BOX ONLY PROTEIN"/>
    <property type="match status" value="1"/>
</dbReference>
<dbReference type="GO" id="GO:0004842">
    <property type="term" value="F:ubiquitin-protein transferase activity"/>
    <property type="evidence" value="ECO:0007669"/>
    <property type="project" value="InterPro"/>
</dbReference>
<organism evidence="6 7">
    <name type="scientific">Polarella glacialis</name>
    <name type="common">Dinoflagellate</name>
    <dbReference type="NCBI Taxonomy" id="89957"/>
    <lineage>
        <taxon>Eukaryota</taxon>
        <taxon>Sar</taxon>
        <taxon>Alveolata</taxon>
        <taxon>Dinophyceae</taxon>
        <taxon>Suessiales</taxon>
        <taxon>Suessiaceae</taxon>
        <taxon>Polarella</taxon>
    </lineage>
</organism>
<accession>A0A813G6H2</accession>
<evidence type="ECO:0000256" key="4">
    <source>
        <dbReference type="SAM" id="MobiDB-lite"/>
    </source>
</evidence>
<dbReference type="OrthoDB" id="427974at2759"/>
<feature type="region of interest" description="Disordered" evidence="4">
    <location>
        <begin position="553"/>
        <end position="588"/>
    </location>
</feature>
<name>A0A813G6H2_POLGL</name>
<dbReference type="CDD" id="cd16655">
    <property type="entry name" value="RING-Ubox_WDSUB1-like"/>
    <property type="match status" value="1"/>
</dbReference>
<dbReference type="InterPro" id="IPR006633">
    <property type="entry name" value="Carb-bd_sugar_hydrolysis-dom"/>
</dbReference>
<dbReference type="SMART" id="SM00710">
    <property type="entry name" value="PbH1"/>
    <property type="match status" value="17"/>
</dbReference>
<keyword evidence="3" id="KW-0833">Ubl conjugation pathway</keyword>